<name>A0ACB5TIN5_AMBMO</name>
<evidence type="ECO:0000313" key="2">
    <source>
        <dbReference type="Proteomes" id="UP001165064"/>
    </source>
</evidence>
<dbReference type="Proteomes" id="UP001165064">
    <property type="component" value="Unassembled WGS sequence"/>
</dbReference>
<reference evidence="1" key="1">
    <citation type="submission" date="2023-04" db="EMBL/GenBank/DDBJ databases">
        <title>Ambrosiozyma monospora NBRC 10751.</title>
        <authorList>
            <person name="Ichikawa N."/>
            <person name="Sato H."/>
            <person name="Tonouchi N."/>
        </authorList>
    </citation>
    <scope>NUCLEOTIDE SEQUENCE</scope>
    <source>
        <strain evidence="1">NBRC 10751</strain>
    </source>
</reference>
<dbReference type="EMBL" id="BSXS01007575">
    <property type="protein sequence ID" value="GME89372.1"/>
    <property type="molecule type" value="Genomic_DNA"/>
</dbReference>
<sequence length="164" mass="18337">MSFQSKLLFVIATCLYINSAYSSYQLTQLSKLLPQTTQTSQFHESQNITTQSTSHQTSHEVAFPLDLTLEVLVASLLFLGGALLEAVHASQSVVKSEKLKKISKLIKLDILKPIEYSKATSELEVDGFGIYDAVHNNLDFIDIRARRANFQKWVDDGMPVDEGK</sequence>
<proteinExistence type="predicted"/>
<accession>A0ACB5TIN5</accession>
<keyword evidence="2" id="KW-1185">Reference proteome</keyword>
<gene>
    <name evidence="1" type="ORF">Amon02_000849100</name>
</gene>
<evidence type="ECO:0000313" key="1">
    <source>
        <dbReference type="EMBL" id="GME89372.1"/>
    </source>
</evidence>
<organism evidence="1 2">
    <name type="scientific">Ambrosiozyma monospora</name>
    <name type="common">Yeast</name>
    <name type="synonym">Endomycopsis monosporus</name>
    <dbReference type="NCBI Taxonomy" id="43982"/>
    <lineage>
        <taxon>Eukaryota</taxon>
        <taxon>Fungi</taxon>
        <taxon>Dikarya</taxon>
        <taxon>Ascomycota</taxon>
        <taxon>Saccharomycotina</taxon>
        <taxon>Pichiomycetes</taxon>
        <taxon>Pichiales</taxon>
        <taxon>Pichiaceae</taxon>
        <taxon>Ambrosiozyma</taxon>
    </lineage>
</organism>
<protein>
    <submittedName>
        <fullName evidence="1">Unnamed protein product</fullName>
    </submittedName>
</protein>
<comment type="caution">
    <text evidence="1">The sequence shown here is derived from an EMBL/GenBank/DDBJ whole genome shotgun (WGS) entry which is preliminary data.</text>
</comment>